<protein>
    <submittedName>
        <fullName evidence="2">Uncharacterized protein</fullName>
    </submittedName>
</protein>
<dbReference type="GeneID" id="90532553"/>
<dbReference type="RefSeq" id="WP_066864445.1">
    <property type="nucleotide sequence ID" value="NZ_CABKVV010000014.1"/>
</dbReference>
<sequence>MKKSLCVLLFCIMVLQLSGCSSTPNSLQMDLSRGYGEHLKLLHLNASTSEKRERIQAFSRVILEAEPLDKSLSMFAYYPDYLLEITPWEGGKLTVIVDINGEYVDFYYPGPNPEGSGTIYRSNTSAAEFKRLIHHA</sequence>
<dbReference type="EMBL" id="JANFZH010000011">
    <property type="protein sequence ID" value="MCQ4839581.1"/>
    <property type="molecule type" value="Genomic_DNA"/>
</dbReference>
<name>A0ABT1RY45_9FIRM</name>
<comment type="caution">
    <text evidence="2">The sequence shown here is derived from an EMBL/GenBank/DDBJ whole genome shotgun (WGS) entry which is preliminary data.</text>
</comment>
<evidence type="ECO:0000313" key="3">
    <source>
        <dbReference type="Proteomes" id="UP001524473"/>
    </source>
</evidence>
<keyword evidence="3" id="KW-1185">Reference proteome</keyword>
<dbReference type="Proteomes" id="UP001524473">
    <property type="component" value="Unassembled WGS sequence"/>
</dbReference>
<accession>A0ABT1RY45</accession>
<keyword evidence="1" id="KW-0732">Signal</keyword>
<feature type="signal peptide" evidence="1">
    <location>
        <begin position="1"/>
        <end position="19"/>
    </location>
</feature>
<evidence type="ECO:0000313" key="2">
    <source>
        <dbReference type="EMBL" id="MCQ4839581.1"/>
    </source>
</evidence>
<reference evidence="2 3" key="1">
    <citation type="submission" date="2022-06" db="EMBL/GenBank/DDBJ databases">
        <title>Isolation of gut microbiota from human fecal samples.</title>
        <authorList>
            <person name="Pamer E.G."/>
            <person name="Barat B."/>
            <person name="Waligurski E."/>
            <person name="Medina S."/>
            <person name="Paddock L."/>
            <person name="Mostad J."/>
        </authorList>
    </citation>
    <scope>NUCLEOTIDE SEQUENCE [LARGE SCALE GENOMIC DNA]</scope>
    <source>
        <strain evidence="2 3">DFI.9.73</strain>
    </source>
</reference>
<feature type="chain" id="PRO_5046270433" evidence="1">
    <location>
        <begin position="20"/>
        <end position="136"/>
    </location>
</feature>
<organism evidence="2 3">
    <name type="scientific">Neglectibacter timonensis</name>
    <dbReference type="NCBI Taxonomy" id="1776382"/>
    <lineage>
        <taxon>Bacteria</taxon>
        <taxon>Bacillati</taxon>
        <taxon>Bacillota</taxon>
        <taxon>Clostridia</taxon>
        <taxon>Eubacteriales</taxon>
        <taxon>Oscillospiraceae</taxon>
        <taxon>Neglectibacter</taxon>
    </lineage>
</organism>
<proteinExistence type="predicted"/>
<evidence type="ECO:0000256" key="1">
    <source>
        <dbReference type="SAM" id="SignalP"/>
    </source>
</evidence>
<gene>
    <name evidence="2" type="ORF">NE695_06575</name>
</gene>